<dbReference type="SUPFAM" id="SSF53649">
    <property type="entry name" value="Alkaline phosphatase-like"/>
    <property type="match status" value="1"/>
</dbReference>
<dbReference type="Gene3D" id="3.40.720.10">
    <property type="entry name" value="Alkaline Phosphatase, subunit A"/>
    <property type="match status" value="1"/>
</dbReference>
<dbReference type="RefSeq" id="WP_091726285.1">
    <property type="nucleotide sequence ID" value="NZ_LT629757.1"/>
</dbReference>
<dbReference type="Proteomes" id="UP000198859">
    <property type="component" value="Chromosome I"/>
</dbReference>
<protein>
    <submittedName>
        <fullName evidence="2">Predicted pyrophosphatase or phosphodiesterase, AlkP superfamily</fullName>
    </submittedName>
</protein>
<evidence type="ECO:0000313" key="2">
    <source>
        <dbReference type="EMBL" id="SDR93974.1"/>
    </source>
</evidence>
<organism evidence="2 3">
    <name type="scientific">Nocardioides scoriae</name>
    <dbReference type="NCBI Taxonomy" id="642780"/>
    <lineage>
        <taxon>Bacteria</taxon>
        <taxon>Bacillati</taxon>
        <taxon>Actinomycetota</taxon>
        <taxon>Actinomycetes</taxon>
        <taxon>Propionibacteriales</taxon>
        <taxon>Nocardioidaceae</taxon>
        <taxon>Nocardioides</taxon>
    </lineage>
</organism>
<keyword evidence="1" id="KW-0732">Signal</keyword>
<dbReference type="AlphaFoldDB" id="A0A1H1N4S4"/>
<feature type="chain" id="PRO_5038763373" evidence="1">
    <location>
        <begin position="31"/>
        <end position="418"/>
    </location>
</feature>
<sequence>MTAIDRRTLLRVTGASGAALAFSSVAGAPAAGAATSSAGRRRAYVLVLDGCRPGEVDQMPAVRALRDAGLWYPAARSLPVTETIPNHVMMMTGCRPARNGVPANSVYDRDEQVVRDCDRPSDIRVTTVIEQLNATGRTTGTVLSKEYLYGVFGTRATHRWEPFPVVPVSGHAPDAATTDAAIAMVDRFDPDLVFVNLGDIDRFGHSDLTGTTLQAARRTALASTNLQVQRFVDRLRTSGRWASSLVVVLADHSMDWSLPQQTVSLTPVLEADPTLAGRFEIAQNGGADLVYWTGPAGARDAAVARVRQLAAATPGVLAAHDVARTPGLRLGAEAGDVLVWCKAGWRFSDPGPTSNPIPGNHGHPATEPIPFFLSGGSPAVARGVARSDRAHTMDVAPTLGAYFGLRAPSTGWEGVSRL</sequence>
<evidence type="ECO:0000256" key="1">
    <source>
        <dbReference type="SAM" id="SignalP"/>
    </source>
</evidence>
<dbReference type="InterPro" id="IPR017850">
    <property type="entry name" value="Alkaline_phosphatase_core_sf"/>
</dbReference>
<dbReference type="InterPro" id="IPR006311">
    <property type="entry name" value="TAT_signal"/>
</dbReference>
<dbReference type="PANTHER" id="PTHR10151">
    <property type="entry name" value="ECTONUCLEOTIDE PYROPHOSPHATASE/PHOSPHODIESTERASE"/>
    <property type="match status" value="1"/>
</dbReference>
<dbReference type="PROSITE" id="PS51318">
    <property type="entry name" value="TAT"/>
    <property type="match status" value="1"/>
</dbReference>
<dbReference type="PANTHER" id="PTHR10151:SF120">
    <property type="entry name" value="BIS(5'-ADENOSYL)-TRIPHOSPHATASE"/>
    <property type="match status" value="1"/>
</dbReference>
<proteinExistence type="predicted"/>
<evidence type="ECO:0000313" key="3">
    <source>
        <dbReference type="Proteomes" id="UP000198859"/>
    </source>
</evidence>
<gene>
    <name evidence="2" type="ORF">SAMN04488570_0769</name>
</gene>
<dbReference type="InterPro" id="IPR002591">
    <property type="entry name" value="Phosphodiest/P_Trfase"/>
</dbReference>
<dbReference type="EMBL" id="LT629757">
    <property type="protein sequence ID" value="SDR93974.1"/>
    <property type="molecule type" value="Genomic_DNA"/>
</dbReference>
<dbReference type="Pfam" id="PF01663">
    <property type="entry name" value="Phosphodiest"/>
    <property type="match status" value="1"/>
</dbReference>
<reference evidence="3" key="1">
    <citation type="submission" date="2016-10" db="EMBL/GenBank/DDBJ databases">
        <authorList>
            <person name="Varghese N."/>
            <person name="Submissions S."/>
        </authorList>
    </citation>
    <scope>NUCLEOTIDE SEQUENCE [LARGE SCALE GENOMIC DNA]</scope>
    <source>
        <strain evidence="3">DSM 22127</strain>
    </source>
</reference>
<dbReference type="STRING" id="642780.SAMN04488570_0769"/>
<accession>A0A1H1N4S4</accession>
<dbReference type="GO" id="GO:0016787">
    <property type="term" value="F:hydrolase activity"/>
    <property type="evidence" value="ECO:0007669"/>
    <property type="project" value="UniProtKB-ARBA"/>
</dbReference>
<feature type="signal peptide" evidence="1">
    <location>
        <begin position="1"/>
        <end position="30"/>
    </location>
</feature>
<name>A0A1H1N4S4_9ACTN</name>
<dbReference type="OrthoDB" id="9771966at2"/>
<keyword evidence="3" id="KW-1185">Reference proteome</keyword>